<dbReference type="eggNOG" id="COG1621">
    <property type="taxonomic scope" value="Bacteria"/>
</dbReference>
<dbReference type="Proteomes" id="UP000030647">
    <property type="component" value="Unassembled WGS sequence"/>
</dbReference>
<evidence type="ECO:0008006" key="3">
    <source>
        <dbReference type="Google" id="ProtNLM"/>
    </source>
</evidence>
<sequence>MTDTETNYLFVHFRETLPDPIGEQCYFGLSRDGYHWEGTNGGQPVLTSQVGEKGVRDFTIVRTQDNKFHIIATDLSLANKFKTKYHNSWKEINQHGSQYFVVWDSDDLVHWSDSRMIELGNQHFGCLWAPDVIWDAEHQNYVLHWSSSVDYNDFGNQVIYFARTTDFVHFTEPEILYAKDDTSVIDSAMYTANGKYYLFVKSSANPETIIEFWSGSATGPWTRVPGFDKEMSTLEPGQYEAPTAFQQPDGTWCLFLDYYGPKHAQGYVPFVASDIAKGDFKMATNEFSFPYGFKHGTILKITPAEYDRIKQAFA</sequence>
<keyword evidence="2" id="KW-1185">Reference proteome</keyword>
<dbReference type="SUPFAM" id="SSF75005">
    <property type="entry name" value="Arabinanase/levansucrase/invertase"/>
    <property type="match status" value="1"/>
</dbReference>
<organism evidence="1 2">
    <name type="scientific">Schleiferilactobacillus shenzhenensis LY-73</name>
    <dbReference type="NCBI Taxonomy" id="1231336"/>
    <lineage>
        <taxon>Bacteria</taxon>
        <taxon>Bacillati</taxon>
        <taxon>Bacillota</taxon>
        <taxon>Bacilli</taxon>
        <taxon>Lactobacillales</taxon>
        <taxon>Lactobacillaceae</taxon>
        <taxon>Schleiferilactobacillus</taxon>
    </lineage>
</organism>
<dbReference type="RefSeq" id="WP_022529535.1">
    <property type="nucleotide sequence ID" value="NZ_KI271588.1"/>
</dbReference>
<dbReference type="PANTHER" id="PTHR43301">
    <property type="entry name" value="ARABINAN ENDO-1,5-ALPHA-L-ARABINOSIDASE"/>
    <property type="match status" value="1"/>
</dbReference>
<gene>
    <name evidence="1" type="ORF">L248_2950</name>
</gene>
<dbReference type="InterPro" id="IPR023296">
    <property type="entry name" value="Glyco_hydro_beta-prop_sf"/>
</dbReference>
<reference evidence="2" key="1">
    <citation type="journal article" date="2013" name="Genome Announc.">
        <title>Whole-Genome Sequencing of Lactobacillus shenzhenensis Strain LY-73T.</title>
        <authorList>
            <person name="Lin Z."/>
            <person name="Liu Z."/>
            <person name="Yang R."/>
            <person name="Zou Y."/>
            <person name="Wan D."/>
            <person name="Chen J."/>
            <person name="Guo M."/>
            <person name="Zhao J."/>
            <person name="Fang C."/>
            <person name="Yang R."/>
            <person name="Liu F."/>
        </authorList>
    </citation>
    <scope>NUCLEOTIDE SEQUENCE [LARGE SCALE GENOMIC DNA]</scope>
    <source>
        <strain evidence="2">LY-73</strain>
    </source>
</reference>
<dbReference type="CDD" id="cd08983">
    <property type="entry name" value="GH43_Bt3655-like"/>
    <property type="match status" value="1"/>
</dbReference>
<evidence type="ECO:0000313" key="2">
    <source>
        <dbReference type="Proteomes" id="UP000030647"/>
    </source>
</evidence>
<dbReference type="STRING" id="1231336.L248_2950"/>
<dbReference type="PANTHER" id="PTHR43301:SF3">
    <property type="entry name" value="ARABINAN ENDO-1,5-ALPHA-L-ARABINOSIDASE A-RELATED"/>
    <property type="match status" value="1"/>
</dbReference>
<evidence type="ECO:0000313" key="1">
    <source>
        <dbReference type="EMBL" id="ERL65275.1"/>
    </source>
</evidence>
<dbReference type="HOGENOM" id="CLU_010779_0_0_9"/>
<dbReference type="Gene3D" id="2.115.10.20">
    <property type="entry name" value="Glycosyl hydrolase domain, family 43"/>
    <property type="match status" value="1"/>
</dbReference>
<name>U4TPA1_9LACO</name>
<dbReference type="InterPro" id="IPR050727">
    <property type="entry name" value="GH43_arabinanases"/>
</dbReference>
<proteinExistence type="predicted"/>
<dbReference type="OrthoDB" id="9758923at2"/>
<dbReference type="EMBL" id="KI271588">
    <property type="protein sequence ID" value="ERL65275.1"/>
    <property type="molecule type" value="Genomic_DNA"/>
</dbReference>
<protein>
    <recommendedName>
        <fullName evidence="3">1,4-beta-xylanase</fullName>
    </recommendedName>
</protein>
<accession>U4TPA1</accession>
<dbReference type="AlphaFoldDB" id="U4TPA1"/>